<dbReference type="InterPro" id="IPR046960">
    <property type="entry name" value="PPR_At4g14850-like_plant"/>
</dbReference>
<evidence type="ECO:0000256" key="8">
    <source>
        <dbReference type="ARBA" id="ARBA00022753"/>
    </source>
</evidence>
<dbReference type="Pfam" id="PF20431">
    <property type="entry name" value="E_motif"/>
    <property type="match status" value="1"/>
</dbReference>
<dbReference type="FunFam" id="1.25.40.10:FF:000031">
    <property type="entry name" value="Pentatricopeptide repeat-containing protein mitochondrial"/>
    <property type="match status" value="1"/>
</dbReference>
<sequence length="1541" mass="171929">MLSRFQIKNQRFKPNSSLQNQELKFSATQIVKDQIHNSSAEEHNLYSHLLKICLQECKKIQSRQLLDRMPERLSLSMKTAKTVHARSLKLGVSSDGELGNSIVDLYAKCGHVDYAEKVFLHLQKRDELAWNSMMIMNSRKGLFEDVLEDFGSMWSCGVVGNQFSFAIVLSACAKLMDLELGKQVHCAATKMGLEANSYCEGALIDMYAKCGHLMVAKRIFDDALKPDIVSWTALISGLAQVGLTEEAMEVFEEMQKAGRVSDPVVFVTILSACVRQGRLEDACHLFSQMPNPNVVAWNVMISGHAKCGNEGEAIKLFKNMIRVGIEPTRPTLGSVLRAIATVSNHSYGLQVHTWAVKRGLDSNVYAGSSLVNMYAKCQKMEAAKAVFHGLEEKNNVLWNALLGGYAQSGHAHEVLELFLEMKICGYQPDEYTYTSVLSACACLANMETGRQLHAVLMKNEFGVNLYVQNALVDMYAKCGALCNARKLFEQITNPDNVSWNAIIVGYVQEEEEEEAFCMFRRMMSEGIAPDEVSLASILNATANLRDLCKGMQVHCFLVKYGLEKDFMLVARSLTCIAVNLFKHMLSDGLQPSEVTFATLLEGCSDNIDLYFGRQIHCFILKLGLPYNDEFLVVALLGMYMSAQRNTDAVRLFSELPDPKSTIIWTVLISGSARNDNGEEALLWYREMRSHNAMPDQATFASVLRASSGLASLEDGRKIHSFIFHIGYDKDELIGSALVDMYAKCGDMKSSAKVFREMINKKDVISWNSMIVGYAKNGYAECALEIFEEMKRASVKPDEVTFLGVLTACSHAGMVMEGQEIYDTMITYYGVQPRVDHCACMIDLFGRWGFLAEAEKFIENLDFEPDSMIWATYLSACRLHGDDIRGQHAAEKLIELEPQDSSPYVLLSHIHAASGNWDGVNSVRKKMTEKGVKIDWHAGEITGLFKRFDLIDEGRGAFLELSDFPGANVKTSECKCWSVTGNSCMMSFMLKSPAGSRRCNVFCVHVKVQTWVNGVEDEEFIGVGARFGTTIVSKEKNANQSRLSLSDPRDRCGPAKKKVALFFSCLVCGRCYNGDRGNCKFTTKANFVEAAGASAVLIINNQRKLYKMVCEPDETDLNIHIPAVMLLQNAGATLEKMLSNCSSVVYCLVPIKAVNAIIHNPLRPILASCHANATYLCSCTLSRRPVIDIAEVFLWLTAVGTILCASYWSAWSAREAAIEQDKLLKDAMDELPNIKSPGGNSVVDINTTSAILFVVVASCFLILIYKLMSYWFIELLVVLFCIGRGFADLLSCLTIKTNLYLTSVKWNCFRVLEWGDGYYNGDIKTRKIVQATEVNADQLGLQTSDQLRNFMNLYHLVKPALKLNSLQLRYPLKISPMQSERITLNLQTIVCFPHLGGVDELGTTELVAEDLDLIQHIRTSFLESPSVTVPNITNHVSNNIVSNNGLNYKVPDCANMPEGGLDQLLDCPDMDNCSPNDCSNDFADNLLREESNLVEVVDGSKDSHLWMMQSVDKVSTLDHTIEYLRELERRVEELEPTKKQRS</sequence>
<feature type="repeat" description="PPR" evidence="15">
    <location>
        <begin position="227"/>
        <end position="261"/>
    </location>
</feature>
<keyword evidence="8" id="KW-0967">Endosome</keyword>
<feature type="repeat" description="PPR" evidence="15">
    <location>
        <begin position="394"/>
        <end position="428"/>
    </location>
</feature>
<dbReference type="GO" id="GO:0010008">
    <property type="term" value="C:endosome membrane"/>
    <property type="evidence" value="ECO:0007669"/>
    <property type="project" value="UniProtKB-SubCell"/>
</dbReference>
<feature type="repeat" description="PPR" evidence="15">
    <location>
        <begin position="262"/>
        <end position="292"/>
    </location>
</feature>
<evidence type="ECO:0000256" key="9">
    <source>
        <dbReference type="ARBA" id="ARBA00022801"/>
    </source>
</evidence>
<evidence type="ECO:0000259" key="18">
    <source>
        <dbReference type="Pfam" id="PF14215"/>
    </source>
</evidence>
<evidence type="ECO:0000256" key="4">
    <source>
        <dbReference type="ARBA" id="ARBA00022670"/>
    </source>
</evidence>
<evidence type="ECO:0000256" key="10">
    <source>
        <dbReference type="ARBA" id="ARBA00022989"/>
    </source>
</evidence>
<feature type="repeat" description="PPR" evidence="15">
    <location>
        <begin position="660"/>
        <end position="694"/>
    </location>
</feature>
<dbReference type="Pfam" id="PF14215">
    <property type="entry name" value="bHLH-MYC_N"/>
    <property type="match status" value="1"/>
</dbReference>
<evidence type="ECO:0000256" key="14">
    <source>
        <dbReference type="ARBA" id="ARBA00023180"/>
    </source>
</evidence>
<evidence type="ECO:0000256" key="7">
    <source>
        <dbReference type="ARBA" id="ARBA00022737"/>
    </source>
</evidence>
<dbReference type="InterPro" id="IPR025610">
    <property type="entry name" value="MYC/MYB_N"/>
</dbReference>
<dbReference type="GO" id="GO:0009451">
    <property type="term" value="P:RNA modification"/>
    <property type="evidence" value="ECO:0007669"/>
    <property type="project" value="InterPro"/>
</dbReference>
<evidence type="ECO:0000256" key="16">
    <source>
        <dbReference type="SAM" id="Phobius"/>
    </source>
</evidence>
<dbReference type="InterPro" id="IPR003137">
    <property type="entry name" value="PA_domain"/>
</dbReference>
<keyword evidence="6" id="KW-0732">Signal</keyword>
<dbReference type="Pfam" id="PF04258">
    <property type="entry name" value="Peptidase_A22B"/>
    <property type="match status" value="1"/>
</dbReference>
<dbReference type="InterPro" id="IPR002885">
    <property type="entry name" value="PPR_rpt"/>
</dbReference>
<dbReference type="FunFam" id="1.25.40.10:FF:000090">
    <property type="entry name" value="Pentatricopeptide repeat-containing protein, chloroplastic"/>
    <property type="match status" value="1"/>
</dbReference>
<dbReference type="PROSITE" id="PS51375">
    <property type="entry name" value="PPR"/>
    <property type="match status" value="7"/>
</dbReference>
<reference evidence="19" key="1">
    <citation type="submission" date="2020-06" db="EMBL/GenBank/DDBJ databases">
        <authorList>
            <person name="Li T."/>
            <person name="Hu X."/>
            <person name="Zhang T."/>
            <person name="Song X."/>
            <person name="Zhang H."/>
            <person name="Dai N."/>
            <person name="Sheng W."/>
            <person name="Hou X."/>
            <person name="Wei L."/>
        </authorList>
    </citation>
    <scope>NUCLEOTIDE SEQUENCE</scope>
    <source>
        <strain evidence="19">K16</strain>
        <tissue evidence="19">Leaf</tissue>
    </source>
</reference>
<feature type="domain" description="PA" evidence="17">
    <location>
        <begin position="1067"/>
        <end position="1133"/>
    </location>
</feature>
<feature type="repeat" description="PPR" evidence="15">
    <location>
        <begin position="762"/>
        <end position="796"/>
    </location>
</feature>
<comment type="function">
    <text evidence="1">Intramembrane-cleaving aspartic protease (I-CLiP) that cleaves type II membrane signal peptides in the hydrophobic plane of the membrane.</text>
</comment>
<keyword evidence="10 16" id="KW-1133">Transmembrane helix</keyword>
<evidence type="ECO:0000256" key="13">
    <source>
        <dbReference type="ARBA" id="ARBA00023163"/>
    </source>
</evidence>
<evidence type="ECO:0000313" key="20">
    <source>
        <dbReference type="Proteomes" id="UP001289374"/>
    </source>
</evidence>
<accession>A0AAE1WA40</accession>
<keyword evidence="11" id="KW-0805">Transcription regulation</keyword>
<dbReference type="Pfam" id="PF02225">
    <property type="entry name" value="PA"/>
    <property type="match status" value="1"/>
</dbReference>
<feature type="domain" description="Transcription factor MYC/MYB N-terminal" evidence="18">
    <location>
        <begin position="1382"/>
        <end position="1420"/>
    </location>
</feature>
<reference evidence="19" key="2">
    <citation type="journal article" date="2024" name="Plant">
        <title>Genomic evolution and insights into agronomic trait innovations of Sesamum species.</title>
        <authorList>
            <person name="Miao H."/>
            <person name="Wang L."/>
            <person name="Qu L."/>
            <person name="Liu H."/>
            <person name="Sun Y."/>
            <person name="Le M."/>
            <person name="Wang Q."/>
            <person name="Wei S."/>
            <person name="Zheng Y."/>
            <person name="Lin W."/>
            <person name="Duan Y."/>
            <person name="Cao H."/>
            <person name="Xiong S."/>
            <person name="Wang X."/>
            <person name="Wei L."/>
            <person name="Li C."/>
            <person name="Ma Q."/>
            <person name="Ju M."/>
            <person name="Zhao R."/>
            <person name="Li G."/>
            <person name="Mu C."/>
            <person name="Tian Q."/>
            <person name="Mei H."/>
            <person name="Zhang T."/>
            <person name="Gao T."/>
            <person name="Zhang H."/>
        </authorList>
    </citation>
    <scope>NUCLEOTIDE SEQUENCE</scope>
    <source>
        <strain evidence="19">K16</strain>
    </source>
</reference>
<evidence type="ECO:0000256" key="11">
    <source>
        <dbReference type="ARBA" id="ARBA00023015"/>
    </source>
</evidence>
<evidence type="ECO:0000256" key="15">
    <source>
        <dbReference type="PROSITE-ProRule" id="PRU00708"/>
    </source>
</evidence>
<dbReference type="NCBIfam" id="TIGR00756">
    <property type="entry name" value="PPR"/>
    <property type="match status" value="7"/>
</dbReference>
<dbReference type="FunFam" id="1.25.40.10:FF:000227">
    <property type="entry name" value="Pentatricopeptide repeat-containing protein At3g13880"/>
    <property type="match status" value="1"/>
</dbReference>
<protein>
    <submittedName>
        <fullName evidence="19">Pentatricopeptide repeat-containing protein, mitochondrial</fullName>
    </submittedName>
</protein>
<keyword evidence="20" id="KW-1185">Reference proteome</keyword>
<dbReference type="PANTHER" id="PTHR47926:SF441">
    <property type="entry name" value="PENTATRICOPEPTIDE REPEAT-CONTAINING PROTEIN"/>
    <property type="match status" value="1"/>
</dbReference>
<keyword evidence="4" id="KW-0645">Protease</keyword>
<name>A0AAE1WA40_9LAMI</name>
<evidence type="ECO:0000256" key="1">
    <source>
        <dbReference type="ARBA" id="ARBA00003012"/>
    </source>
</evidence>
<keyword evidence="7" id="KW-0677">Repeat</keyword>
<keyword evidence="13" id="KW-0804">Transcription</keyword>
<dbReference type="GO" id="GO:0042500">
    <property type="term" value="F:aspartic endopeptidase activity, intramembrane cleaving"/>
    <property type="evidence" value="ECO:0007669"/>
    <property type="project" value="InterPro"/>
</dbReference>
<dbReference type="FunFam" id="3.50.30.30:FF:000007">
    <property type="entry name" value="Signal peptide peptidase-like 3"/>
    <property type="match status" value="1"/>
</dbReference>
<comment type="similarity">
    <text evidence="3">Belongs to the peptidase A22B family.</text>
</comment>
<evidence type="ECO:0000256" key="2">
    <source>
        <dbReference type="ARBA" id="ARBA00004337"/>
    </source>
</evidence>
<dbReference type="Gene3D" id="1.25.40.10">
    <property type="entry name" value="Tetratricopeptide repeat domain"/>
    <property type="match status" value="6"/>
</dbReference>
<feature type="transmembrane region" description="Helical" evidence="16">
    <location>
        <begin position="1244"/>
        <end position="1264"/>
    </location>
</feature>
<dbReference type="GO" id="GO:0006508">
    <property type="term" value="P:proteolysis"/>
    <property type="evidence" value="ECO:0007669"/>
    <property type="project" value="UniProtKB-KW"/>
</dbReference>
<evidence type="ECO:0000256" key="5">
    <source>
        <dbReference type="ARBA" id="ARBA00022692"/>
    </source>
</evidence>
<gene>
    <name evidence="19" type="ORF">Sango_2289800</name>
</gene>
<dbReference type="PANTHER" id="PTHR47926">
    <property type="entry name" value="PENTATRICOPEPTIDE REPEAT-CONTAINING PROTEIN"/>
    <property type="match status" value="1"/>
</dbReference>
<comment type="caution">
    <text evidence="19">The sequence shown here is derived from an EMBL/GenBank/DDBJ whole genome shotgun (WGS) entry which is preliminary data.</text>
</comment>
<feature type="transmembrane region" description="Helical" evidence="16">
    <location>
        <begin position="1191"/>
        <end position="1209"/>
    </location>
</feature>
<dbReference type="Pfam" id="PF13041">
    <property type="entry name" value="PPR_2"/>
    <property type="match status" value="4"/>
</dbReference>
<dbReference type="EMBL" id="JACGWL010000013">
    <property type="protein sequence ID" value="KAK4389528.1"/>
    <property type="molecule type" value="Genomic_DNA"/>
</dbReference>
<dbReference type="Proteomes" id="UP001289374">
    <property type="component" value="Unassembled WGS sequence"/>
</dbReference>
<dbReference type="InterPro" id="IPR007369">
    <property type="entry name" value="Peptidase_A22B_SPP"/>
</dbReference>
<evidence type="ECO:0000259" key="17">
    <source>
        <dbReference type="Pfam" id="PF02225"/>
    </source>
</evidence>
<dbReference type="Pfam" id="PF01535">
    <property type="entry name" value="PPR"/>
    <property type="match status" value="5"/>
</dbReference>
<keyword evidence="5 16" id="KW-0812">Transmembrane</keyword>
<dbReference type="Gene3D" id="3.50.30.30">
    <property type="match status" value="1"/>
</dbReference>
<comment type="subcellular location">
    <subcellularLocation>
        <location evidence="2">Endosome membrane</location>
        <topology evidence="2">Multi-pass membrane protein</topology>
    </subcellularLocation>
</comment>
<evidence type="ECO:0000256" key="12">
    <source>
        <dbReference type="ARBA" id="ARBA00023136"/>
    </source>
</evidence>
<keyword evidence="14" id="KW-0325">Glycoprotein</keyword>
<proteinExistence type="inferred from homology"/>
<evidence type="ECO:0000256" key="6">
    <source>
        <dbReference type="ARBA" id="ARBA00022729"/>
    </source>
</evidence>
<dbReference type="InterPro" id="IPR011990">
    <property type="entry name" value="TPR-like_helical_dom_sf"/>
</dbReference>
<feature type="repeat" description="PPR" evidence="15">
    <location>
        <begin position="495"/>
        <end position="529"/>
    </location>
</feature>
<keyword evidence="9" id="KW-0378">Hydrolase</keyword>
<evidence type="ECO:0000256" key="3">
    <source>
        <dbReference type="ARBA" id="ARBA00006859"/>
    </source>
</evidence>
<dbReference type="GO" id="GO:0003723">
    <property type="term" value="F:RNA binding"/>
    <property type="evidence" value="ECO:0007669"/>
    <property type="project" value="InterPro"/>
</dbReference>
<dbReference type="InterPro" id="IPR046848">
    <property type="entry name" value="E_motif"/>
</dbReference>
<dbReference type="FunFam" id="1.25.40.10:FF:000436">
    <property type="entry name" value="Pentatricopeptide repeat-containing protein At5g39350 family"/>
    <property type="match status" value="1"/>
</dbReference>
<keyword evidence="12 16" id="KW-0472">Membrane</keyword>
<evidence type="ECO:0000313" key="19">
    <source>
        <dbReference type="EMBL" id="KAK4389528.1"/>
    </source>
</evidence>
<feature type="repeat" description="PPR" evidence="15">
    <location>
        <begin position="293"/>
        <end position="327"/>
    </location>
</feature>
<organism evidence="19 20">
    <name type="scientific">Sesamum angolense</name>
    <dbReference type="NCBI Taxonomy" id="2727404"/>
    <lineage>
        <taxon>Eukaryota</taxon>
        <taxon>Viridiplantae</taxon>
        <taxon>Streptophyta</taxon>
        <taxon>Embryophyta</taxon>
        <taxon>Tracheophyta</taxon>
        <taxon>Spermatophyta</taxon>
        <taxon>Magnoliopsida</taxon>
        <taxon>eudicotyledons</taxon>
        <taxon>Gunneridae</taxon>
        <taxon>Pentapetalae</taxon>
        <taxon>asterids</taxon>
        <taxon>lamiids</taxon>
        <taxon>Lamiales</taxon>
        <taxon>Pedaliaceae</taxon>
        <taxon>Sesamum</taxon>
    </lineage>
</organism>